<dbReference type="GO" id="GO:0006303">
    <property type="term" value="P:double-strand break repair via nonhomologous end joining"/>
    <property type="evidence" value="ECO:0007669"/>
    <property type="project" value="TreeGrafter"/>
</dbReference>
<dbReference type="InterPro" id="IPR043519">
    <property type="entry name" value="NT_sf"/>
</dbReference>
<evidence type="ECO:0000259" key="2">
    <source>
        <dbReference type="SMART" id="SM00483"/>
    </source>
</evidence>
<comment type="caution">
    <text evidence="3">The sequence shown here is derived from an EMBL/GenBank/DDBJ whole genome shotgun (WGS) entry which is preliminary data.</text>
</comment>
<dbReference type="SMART" id="SM00483">
    <property type="entry name" value="POLXc"/>
    <property type="match status" value="1"/>
</dbReference>
<dbReference type="Gene3D" id="3.30.460.10">
    <property type="entry name" value="Beta Polymerase, domain 2"/>
    <property type="match status" value="1"/>
</dbReference>
<dbReference type="Gene3D" id="3.30.210.10">
    <property type="entry name" value="DNA polymerase, thumb domain"/>
    <property type="match status" value="1"/>
</dbReference>
<evidence type="ECO:0000313" key="4">
    <source>
        <dbReference type="Proteomes" id="UP001230188"/>
    </source>
</evidence>
<dbReference type="GO" id="GO:0005634">
    <property type="term" value="C:nucleus"/>
    <property type="evidence" value="ECO:0007669"/>
    <property type="project" value="TreeGrafter"/>
</dbReference>
<dbReference type="SUPFAM" id="SSF81301">
    <property type="entry name" value="Nucleotidyltransferase"/>
    <property type="match status" value="1"/>
</dbReference>
<proteinExistence type="predicted"/>
<dbReference type="GO" id="GO:0003677">
    <property type="term" value="F:DNA binding"/>
    <property type="evidence" value="ECO:0007669"/>
    <property type="project" value="InterPro"/>
</dbReference>
<dbReference type="PANTHER" id="PTHR11276">
    <property type="entry name" value="DNA POLYMERASE TYPE-X FAMILY MEMBER"/>
    <property type="match status" value="1"/>
</dbReference>
<dbReference type="InterPro" id="IPR022312">
    <property type="entry name" value="DNA_pol_X"/>
</dbReference>
<name>A0AAD7UC50_9STRA</name>
<organism evidence="3 4">
    <name type="scientific">Chrysophaeum taylorii</name>
    <dbReference type="NCBI Taxonomy" id="2483200"/>
    <lineage>
        <taxon>Eukaryota</taxon>
        <taxon>Sar</taxon>
        <taxon>Stramenopiles</taxon>
        <taxon>Ochrophyta</taxon>
        <taxon>Pelagophyceae</taxon>
        <taxon>Pelagomonadales</taxon>
        <taxon>Pelagomonadaceae</taxon>
        <taxon>Chrysophaeum</taxon>
    </lineage>
</organism>
<dbReference type="PRINTS" id="PR00869">
    <property type="entry name" value="DNAPOLX"/>
</dbReference>
<accession>A0AAD7UC50</accession>
<dbReference type="AlphaFoldDB" id="A0AAD7UC50"/>
<dbReference type="InterPro" id="IPR037160">
    <property type="entry name" value="DNA_Pol_thumb_sf"/>
</dbReference>
<gene>
    <name evidence="3" type="ORF">CTAYLR_003664</name>
</gene>
<dbReference type="GO" id="GO:0003887">
    <property type="term" value="F:DNA-directed DNA polymerase activity"/>
    <property type="evidence" value="ECO:0007669"/>
    <property type="project" value="InterPro"/>
</dbReference>
<reference evidence="3" key="1">
    <citation type="submission" date="2023-01" db="EMBL/GenBank/DDBJ databases">
        <title>Metagenome sequencing of chrysophaentin producing Chrysophaeum taylorii.</title>
        <authorList>
            <person name="Davison J."/>
            <person name="Bewley C."/>
        </authorList>
    </citation>
    <scope>NUCLEOTIDE SEQUENCE</scope>
    <source>
        <strain evidence="3">NIES-1699</strain>
    </source>
</reference>
<feature type="domain" description="DNA-directed DNA polymerase X" evidence="2">
    <location>
        <begin position="161"/>
        <end position="585"/>
    </location>
</feature>
<evidence type="ECO:0000256" key="1">
    <source>
        <dbReference type="SAM" id="MobiDB-lite"/>
    </source>
</evidence>
<dbReference type="Proteomes" id="UP001230188">
    <property type="component" value="Unassembled WGS sequence"/>
</dbReference>
<feature type="region of interest" description="Disordered" evidence="1">
    <location>
        <begin position="112"/>
        <end position="137"/>
    </location>
</feature>
<evidence type="ECO:0000313" key="3">
    <source>
        <dbReference type="EMBL" id="KAJ8602226.1"/>
    </source>
</evidence>
<sequence length="586" mass="65873">MPKRSRKDTDPAAKELFKGTGIVVVVKEKSPVQAATWRRRLGEALQGVFTASEVYESMAVDEKTTHVVCAVEWEEALAEHIDTLIGSRTVAVVAGEWLYQAIGRHAFPVESDHRWKSSPNRRKREGAATARFSDDDDDDDEEEVVVFAKYACMRATTVEGNVNSRITGYLCELGSWWEFGILDADEEGPYRARVAILCKIVSLLKVWPVELTPQTWSTERRKLAKQYHVDERSTSKNGGWLVLLDALVAGKEPTRPDTVEKWSADPRRRAVRGMRLLKCGIGREEARRLEDRGVSGGEDLVARRDDPDLDVPENVQRALRLALVGPSARPMDETETLAFVGALLAAAAAASLKAEIVGSYRRGKIGGHDLDILLAPQCDPSVDTDRVPPQREIRDAHFDDFFATLALSSPLGVQEELRGIGHGKVKHSKRDDRLIVRHVVFRSLAVPGAFRHVDVVLAPPSIWAHALLGWSGSRNFQRSIREFTSHCHDHNWRDTKGIEIKGKRGWNLDANGERTFPAVEGRALDLRRREHWHWSQAGLFIVSGSTTSKDRPILHLYEEDNAHFQKEADIFHFFGLDYRAPRERCA</sequence>
<dbReference type="InterPro" id="IPR002054">
    <property type="entry name" value="DNA-dir_DNA_pol_X"/>
</dbReference>
<dbReference type="PANTHER" id="PTHR11276:SF40">
    <property type="entry name" value="BRCT DOMAIN-CONTAINING PROTEIN"/>
    <property type="match status" value="1"/>
</dbReference>
<protein>
    <recommendedName>
        <fullName evidence="2">DNA-directed DNA polymerase X domain-containing protein</fullName>
    </recommendedName>
</protein>
<dbReference type="EMBL" id="JAQMWT010000388">
    <property type="protein sequence ID" value="KAJ8602226.1"/>
    <property type="molecule type" value="Genomic_DNA"/>
</dbReference>
<keyword evidence="4" id="KW-1185">Reference proteome</keyword>